<dbReference type="AlphaFoldDB" id="A0A1U7X865"/>
<dbReference type="KEGG" id="nsy:104236128"/>
<dbReference type="PANTHER" id="PTHR33240">
    <property type="entry name" value="OS08G0508500 PROTEIN"/>
    <property type="match status" value="1"/>
</dbReference>
<gene>
    <name evidence="2" type="primary">LOC104236128</name>
</gene>
<dbReference type="Proteomes" id="UP000189701">
    <property type="component" value="Unplaced"/>
</dbReference>
<evidence type="ECO:0000313" key="2">
    <source>
        <dbReference type="RefSeq" id="XP_009788307.1"/>
    </source>
</evidence>
<evidence type="ECO:0000313" key="1">
    <source>
        <dbReference type="Proteomes" id="UP000189701"/>
    </source>
</evidence>
<reference evidence="2" key="2">
    <citation type="submission" date="2025-08" db="UniProtKB">
        <authorList>
            <consortium name="RefSeq"/>
        </authorList>
    </citation>
    <scope>IDENTIFICATION</scope>
    <source>
        <tissue evidence="2">Leaf</tissue>
    </source>
</reference>
<dbReference type="InterPro" id="IPR021109">
    <property type="entry name" value="Peptidase_aspartic_dom_sf"/>
</dbReference>
<dbReference type="CDD" id="cd00303">
    <property type="entry name" value="retropepsin_like"/>
    <property type="match status" value="1"/>
</dbReference>
<dbReference type="eggNOG" id="KOG0017">
    <property type="taxonomic scope" value="Eukaryota"/>
</dbReference>
<name>A0A1U7X865_NICSY</name>
<organism evidence="1 2">
    <name type="scientific">Nicotiana sylvestris</name>
    <name type="common">Wood tobacco</name>
    <name type="synonym">South American tobacco</name>
    <dbReference type="NCBI Taxonomy" id="4096"/>
    <lineage>
        <taxon>Eukaryota</taxon>
        <taxon>Viridiplantae</taxon>
        <taxon>Streptophyta</taxon>
        <taxon>Embryophyta</taxon>
        <taxon>Tracheophyta</taxon>
        <taxon>Spermatophyta</taxon>
        <taxon>Magnoliopsida</taxon>
        <taxon>eudicotyledons</taxon>
        <taxon>Gunneridae</taxon>
        <taxon>Pentapetalae</taxon>
        <taxon>asterids</taxon>
        <taxon>lamiids</taxon>
        <taxon>Solanales</taxon>
        <taxon>Solanaceae</taxon>
        <taxon>Nicotianoideae</taxon>
        <taxon>Nicotianeae</taxon>
        <taxon>Nicotiana</taxon>
    </lineage>
</organism>
<protein>
    <submittedName>
        <fullName evidence="2">Uncharacterized protein LOC104236128</fullName>
    </submittedName>
</protein>
<accession>A0A1U7X865</accession>
<dbReference type="RefSeq" id="XP_009788307.1">
    <property type="nucleotide sequence ID" value="XM_009790005.1"/>
</dbReference>
<dbReference type="GeneID" id="104236128"/>
<reference evidence="1" key="1">
    <citation type="journal article" date="2013" name="Genome Biol.">
        <title>Reference genomes and transcriptomes of Nicotiana sylvestris and Nicotiana tomentosiformis.</title>
        <authorList>
            <person name="Sierro N."/>
            <person name="Battey J.N."/>
            <person name="Ouadi S."/>
            <person name="Bovet L."/>
            <person name="Goepfert S."/>
            <person name="Bakaher N."/>
            <person name="Peitsch M.C."/>
            <person name="Ivanov N.V."/>
        </authorList>
    </citation>
    <scope>NUCLEOTIDE SEQUENCE [LARGE SCALE GENOMIC DNA]</scope>
</reference>
<dbReference type="Gene3D" id="2.40.70.10">
    <property type="entry name" value="Acid Proteases"/>
    <property type="match status" value="1"/>
</dbReference>
<keyword evidence="1" id="KW-1185">Reference proteome</keyword>
<dbReference type="PANTHER" id="PTHR33240:SF8">
    <property type="entry name" value="OS03G0439900 PROTEIN"/>
    <property type="match status" value="1"/>
</dbReference>
<proteinExistence type="predicted"/>
<sequence>MLVDPGSSANIIQSRFVEQLGLQDQIVHADRVLNGFNMESETTKGEIMLLVNVAGTMQETKFYVIEGDTRYNALLERPWIHNIRVVPSMLHQVLKFPTPEGVKMVYDEQLEAKEMFAIDEVIPVSTLTSTKGTKIKGKAEGQITTTVANFDQIGIAGNYQG</sequence>